<comment type="caution">
    <text evidence="3">The sequence shown here is derived from an EMBL/GenBank/DDBJ whole genome shotgun (WGS) entry which is preliminary data.</text>
</comment>
<organism evidence="3 4">
    <name type="scientific">Clostridium senegalense</name>
    <dbReference type="NCBI Taxonomy" id="1465809"/>
    <lineage>
        <taxon>Bacteria</taxon>
        <taxon>Bacillati</taxon>
        <taxon>Bacillota</taxon>
        <taxon>Clostridia</taxon>
        <taxon>Eubacteriales</taxon>
        <taxon>Clostridiaceae</taxon>
        <taxon>Clostridium</taxon>
    </lineage>
</organism>
<evidence type="ECO:0000313" key="3">
    <source>
        <dbReference type="EMBL" id="NEU03453.1"/>
    </source>
</evidence>
<feature type="domain" description="Putative metallopeptidase" evidence="2">
    <location>
        <begin position="73"/>
        <end position="151"/>
    </location>
</feature>
<dbReference type="Pfam" id="PF09967">
    <property type="entry name" value="DUF2201"/>
    <property type="match status" value="1"/>
</dbReference>
<evidence type="ECO:0000259" key="2">
    <source>
        <dbReference type="Pfam" id="PF13203"/>
    </source>
</evidence>
<protein>
    <submittedName>
        <fullName evidence="3">Uncharacterized protein</fullName>
    </submittedName>
</protein>
<accession>A0A6M0H050</accession>
<evidence type="ECO:0000313" key="4">
    <source>
        <dbReference type="Proteomes" id="UP000481872"/>
    </source>
</evidence>
<name>A0A6M0H050_9CLOT</name>
<sequence length="454" mass="53328">MKSFYELKEELYNEISNIQYIKDINNDFEDRFFQLIDKINFLLIDDSENFYGYFLLKMDRKIKYDVTSPTAISLNISGYTIYFNPILFLMLDLNQMKTSIKHEIIHIISLHLVRGKELKNKFSTLAINMAMDIVVNQYLDYLPPYATTIEWVNLKYNLALKPYRSMEEYILEIQKELDLLDDNKDGEEEDTKENDSIEKEYDVARTHDSWGKSDFYDEKIVKSITQKIVNDSKKNNVDFYVENILSDLNSNNNKISWNLYLKKIMGTLEKGRKKTITRRNRRQPNRLDLRGELSNHIARIVVAIDISGSISDEEFNEAINEVLNIVKNYKYEITIIECDTKIRRTYKVKISKDIKDRLNTRGGTSFSPVFKYVNNTDTNILIYFTDGKGERELEVKPGKYKTLWIISGKGDELSLENKFGVIKKLKDVKSKEDTIDMMDIRSDGWSMNNQQPIL</sequence>
<dbReference type="PANTHER" id="PTHR38730:SF1">
    <property type="entry name" value="SLL7028 PROTEIN"/>
    <property type="match status" value="1"/>
</dbReference>
<dbReference type="PANTHER" id="PTHR38730">
    <property type="entry name" value="SLL7028 PROTEIN"/>
    <property type="match status" value="1"/>
</dbReference>
<dbReference type="RefSeq" id="WP_061994942.1">
    <property type="nucleotide sequence ID" value="NZ_JAAGPU010000001.1"/>
</dbReference>
<dbReference type="AlphaFoldDB" id="A0A6M0H050"/>
<gene>
    <name evidence="3" type="ORF">G3M99_01025</name>
</gene>
<dbReference type="InterPro" id="IPR036465">
    <property type="entry name" value="vWFA_dom_sf"/>
</dbReference>
<dbReference type="InterPro" id="IPR018698">
    <property type="entry name" value="VWA-like_dom"/>
</dbReference>
<dbReference type="Pfam" id="PF13203">
    <property type="entry name" value="DUF2201_N"/>
    <property type="match status" value="1"/>
</dbReference>
<evidence type="ECO:0000259" key="1">
    <source>
        <dbReference type="Pfam" id="PF09967"/>
    </source>
</evidence>
<dbReference type="SUPFAM" id="SSF53300">
    <property type="entry name" value="vWA-like"/>
    <property type="match status" value="1"/>
</dbReference>
<reference evidence="3 4" key="1">
    <citation type="submission" date="2020-02" db="EMBL/GenBank/DDBJ databases">
        <title>Genome assembly of a novel Clostridium senegalense strain.</title>
        <authorList>
            <person name="Gupta T.B."/>
            <person name="Jauregui R."/>
            <person name="Maclean P."/>
            <person name="Nawarathana A."/>
            <person name="Brightwell G."/>
        </authorList>
    </citation>
    <scope>NUCLEOTIDE SEQUENCE [LARGE SCALE GENOMIC DNA]</scope>
    <source>
        <strain evidence="3 4">AGRFS4</strain>
    </source>
</reference>
<dbReference type="InterPro" id="IPR025154">
    <property type="entry name" value="Put_metallopeptidase_dom"/>
</dbReference>
<dbReference type="EMBL" id="JAAGPU010000001">
    <property type="protein sequence ID" value="NEU03453.1"/>
    <property type="molecule type" value="Genomic_DNA"/>
</dbReference>
<proteinExistence type="predicted"/>
<feature type="domain" description="VWA-like" evidence="1">
    <location>
        <begin position="300"/>
        <end position="411"/>
    </location>
</feature>
<dbReference type="Proteomes" id="UP000481872">
    <property type="component" value="Unassembled WGS sequence"/>
</dbReference>
<keyword evidence="4" id="KW-1185">Reference proteome</keyword>